<evidence type="ECO:0000313" key="2">
    <source>
        <dbReference type="EMBL" id="CAP51706.1"/>
    </source>
</evidence>
<keyword evidence="1" id="KW-0472">Membrane</keyword>
<organism evidence="2 3">
    <name type="scientific">Xanthomonas campestris pv. campestris (strain B100)</name>
    <dbReference type="NCBI Taxonomy" id="509169"/>
    <lineage>
        <taxon>Bacteria</taxon>
        <taxon>Pseudomonadati</taxon>
        <taxon>Pseudomonadota</taxon>
        <taxon>Gammaproteobacteria</taxon>
        <taxon>Lysobacterales</taxon>
        <taxon>Lysobacteraceae</taxon>
        <taxon>Xanthomonas</taxon>
    </lineage>
</organism>
<evidence type="ECO:0000256" key="1">
    <source>
        <dbReference type="SAM" id="Phobius"/>
    </source>
</evidence>
<reference evidence="2 3" key="1">
    <citation type="journal article" date="2008" name="J. Biotechnol.">
        <title>The genome of Xanthomonas campestris pv. campestris B100 and its use for the reconstruction of metabolic pathways involved in xanthan biosynthesis.</title>
        <authorList>
            <person name="Vorholter F.J."/>
            <person name="Schneiker S."/>
            <person name="Goesmann A."/>
            <person name="Krause L."/>
            <person name="Bekel T."/>
            <person name="Kaiser O."/>
            <person name="Linke B."/>
            <person name="Patschkowski T."/>
            <person name="Ruckert C."/>
            <person name="Schmid J."/>
            <person name="Sidhu V.K."/>
            <person name="Sieber V."/>
            <person name="Tauch A."/>
            <person name="Watt S.A."/>
            <person name="Weisshaar B."/>
            <person name="Becker A."/>
            <person name="Niehaus K."/>
            <person name="Puhler A."/>
        </authorList>
    </citation>
    <scope>NUCLEOTIDE SEQUENCE [LARGE SCALE GENOMIC DNA]</scope>
    <source>
        <strain evidence="2 3">B100</strain>
    </source>
</reference>
<protein>
    <submittedName>
        <fullName evidence="2">Uncharacterized protein</fullName>
    </submittedName>
</protein>
<name>B0RTC0_XANCB</name>
<accession>B0RTC0</accession>
<evidence type="ECO:0000313" key="3">
    <source>
        <dbReference type="Proteomes" id="UP000001188"/>
    </source>
</evidence>
<dbReference type="Proteomes" id="UP000001188">
    <property type="component" value="Chromosome"/>
</dbReference>
<feature type="transmembrane region" description="Helical" evidence="1">
    <location>
        <begin position="30"/>
        <end position="48"/>
    </location>
</feature>
<dbReference type="HOGENOM" id="CLU_3142224_0_0_6"/>
<keyword evidence="1" id="KW-0812">Transmembrane</keyword>
<gene>
    <name evidence="2" type="ORF">XCCB100_2349</name>
</gene>
<dbReference type="AlphaFoldDB" id="B0RTC0"/>
<proteinExistence type="predicted"/>
<dbReference type="EMBL" id="AM920689">
    <property type="protein sequence ID" value="CAP51706.1"/>
    <property type="molecule type" value="Genomic_DNA"/>
</dbReference>
<sequence length="49" mass="5218">MPIVTAESPDSARASFANAAASMAGTNTLILIYVRPSICGLLLYRYIIT</sequence>
<dbReference type="KEGG" id="xca:xcc-b100_2349"/>
<keyword evidence="1" id="KW-1133">Transmembrane helix</keyword>